<keyword evidence="3" id="KW-1185">Reference proteome</keyword>
<feature type="region of interest" description="Disordered" evidence="1">
    <location>
        <begin position="1"/>
        <end position="20"/>
    </location>
</feature>
<dbReference type="HOGENOM" id="CLU_051704_0_0_1"/>
<dbReference type="OrthoDB" id="2894046at2759"/>
<reference evidence="3" key="1">
    <citation type="journal article" date="2014" name="Proc. Natl. Acad. Sci. U.S.A.">
        <title>Extensive sampling of basidiomycete genomes demonstrates inadequacy of the white-rot/brown-rot paradigm for wood decay fungi.</title>
        <authorList>
            <person name="Riley R."/>
            <person name="Salamov A.A."/>
            <person name="Brown D.W."/>
            <person name="Nagy L.G."/>
            <person name="Floudas D."/>
            <person name="Held B.W."/>
            <person name="Levasseur A."/>
            <person name="Lombard V."/>
            <person name="Morin E."/>
            <person name="Otillar R."/>
            <person name="Lindquist E.A."/>
            <person name="Sun H."/>
            <person name="LaButti K.M."/>
            <person name="Schmutz J."/>
            <person name="Jabbour D."/>
            <person name="Luo H."/>
            <person name="Baker S.E."/>
            <person name="Pisabarro A.G."/>
            <person name="Walton J.D."/>
            <person name="Blanchette R.A."/>
            <person name="Henrissat B."/>
            <person name="Martin F."/>
            <person name="Cullen D."/>
            <person name="Hibbett D.S."/>
            <person name="Grigoriev I.V."/>
        </authorList>
    </citation>
    <scope>NUCLEOTIDE SEQUENCE [LARGE SCALE GENOMIC DNA]</scope>
    <source>
        <strain evidence="3">CBS 339.88</strain>
    </source>
</reference>
<accession>A0A067TTE7</accession>
<proteinExistence type="predicted"/>
<organism evidence="2 3">
    <name type="scientific">Galerina marginata (strain CBS 339.88)</name>
    <dbReference type="NCBI Taxonomy" id="685588"/>
    <lineage>
        <taxon>Eukaryota</taxon>
        <taxon>Fungi</taxon>
        <taxon>Dikarya</taxon>
        <taxon>Basidiomycota</taxon>
        <taxon>Agaricomycotina</taxon>
        <taxon>Agaricomycetes</taxon>
        <taxon>Agaricomycetidae</taxon>
        <taxon>Agaricales</taxon>
        <taxon>Agaricineae</taxon>
        <taxon>Strophariaceae</taxon>
        <taxon>Galerina</taxon>
    </lineage>
</organism>
<gene>
    <name evidence="2" type="ORF">GALMADRAFT_221128</name>
</gene>
<dbReference type="Proteomes" id="UP000027222">
    <property type="component" value="Unassembled WGS sequence"/>
</dbReference>
<dbReference type="AlphaFoldDB" id="A0A067TTE7"/>
<evidence type="ECO:0000256" key="1">
    <source>
        <dbReference type="SAM" id="MobiDB-lite"/>
    </source>
</evidence>
<dbReference type="EMBL" id="KL142369">
    <property type="protein sequence ID" value="KDR83199.1"/>
    <property type="molecule type" value="Genomic_DNA"/>
</dbReference>
<evidence type="ECO:0000313" key="2">
    <source>
        <dbReference type="EMBL" id="KDR83199.1"/>
    </source>
</evidence>
<protein>
    <recommendedName>
        <fullName evidence="4">F-box domain-containing protein</fullName>
    </recommendedName>
</protein>
<evidence type="ECO:0008006" key="4">
    <source>
        <dbReference type="Google" id="ProtNLM"/>
    </source>
</evidence>
<sequence length="474" mass="53910">MACPTSILSHPPSWSNHSSTQMSTQLQIPVELLELIVANVDLLTSDRRQTLVACSYANRTLTAMCQKHIFRDIQIRQKVDRVSEGTIFTEDQGADGERFLALIKSPKSRHLAAYVRNLAINVVHELSYGYVNYKPDPNCHSSLKPDFPLYDITTRLPNLKRFAVLSSIGRTFTEWDTLHKRIQTFFSDLVQRLPEIDLRFFEDMLVSTFYNCPALEVLHVSAFHTTEIIPSCRSRLKFLDIGYDSPGLIKGAYFLNHFDPVYSPLDVTHLTGLKLASIEFLASDVNKILALCANTLESLDLEVGVYGEYQLSYTRESPQQHSNSTLPNLGMLQNLRNLTLRSSIRGSPVSLLSEAENFYESNTPSVSAILQTLPLKLHSPFELLVDTLVQGFPMDRLSIFPWSELVNVLQEVRFSHISTLVKFIFREWQNSNYKEGNKLLDSNRLSEMLDQNDDLGKLGKKNICFMATSRLDYN</sequence>
<name>A0A067TTE7_GALM3</name>
<evidence type="ECO:0000313" key="3">
    <source>
        <dbReference type="Proteomes" id="UP000027222"/>
    </source>
</evidence>